<proteinExistence type="inferred from homology"/>
<dbReference type="InterPro" id="IPR036787">
    <property type="entry name" value="T_IF-3_N_sf"/>
</dbReference>
<organism evidence="9 10">
    <name type="scientific">Candidatus Shapirobacteria bacterium GW2011_GWE2_38_30</name>
    <dbReference type="NCBI Taxonomy" id="1618490"/>
    <lineage>
        <taxon>Bacteria</taxon>
        <taxon>Candidatus Shapironibacteriota</taxon>
    </lineage>
</organism>
<dbReference type="PANTHER" id="PTHR10938:SF0">
    <property type="entry name" value="TRANSLATION INITIATION FACTOR IF-3, MITOCHONDRIAL"/>
    <property type="match status" value="1"/>
</dbReference>
<evidence type="ECO:0000313" key="9">
    <source>
        <dbReference type="EMBL" id="KKQ69869.1"/>
    </source>
</evidence>
<dbReference type="HAMAP" id="MF_00080">
    <property type="entry name" value="IF_3"/>
    <property type="match status" value="1"/>
</dbReference>
<dbReference type="GO" id="GO:0003743">
    <property type="term" value="F:translation initiation factor activity"/>
    <property type="evidence" value="ECO:0007669"/>
    <property type="project" value="UniProtKB-UniRule"/>
</dbReference>
<evidence type="ECO:0000313" key="10">
    <source>
        <dbReference type="Proteomes" id="UP000034406"/>
    </source>
</evidence>
<reference evidence="9 10" key="1">
    <citation type="journal article" date="2015" name="Nature">
        <title>rRNA introns, odd ribosomes, and small enigmatic genomes across a large radiation of phyla.</title>
        <authorList>
            <person name="Brown C.T."/>
            <person name="Hug L.A."/>
            <person name="Thomas B.C."/>
            <person name="Sharon I."/>
            <person name="Castelle C.J."/>
            <person name="Singh A."/>
            <person name="Wilkins M.J."/>
            <person name="Williams K.H."/>
            <person name="Banfield J.F."/>
        </authorList>
    </citation>
    <scope>NUCLEOTIDE SEQUENCE [LARGE SCALE GENOMIC DNA]</scope>
</reference>
<keyword evidence="3 4" id="KW-0648">Protein biosynthesis</keyword>
<comment type="function">
    <text evidence="4 6">IF-3 binds to the 30S ribosomal subunit and shifts the equilibrium between 70S ribosomes and their 50S and 30S subunits in favor of the free subunits, thus enhancing the availability of 30S subunits on which protein synthesis initiation begins.</text>
</comment>
<evidence type="ECO:0000259" key="8">
    <source>
        <dbReference type="Pfam" id="PF05198"/>
    </source>
</evidence>
<evidence type="ECO:0000259" key="7">
    <source>
        <dbReference type="Pfam" id="PF00707"/>
    </source>
</evidence>
<evidence type="ECO:0000256" key="1">
    <source>
        <dbReference type="ARBA" id="ARBA00005439"/>
    </source>
</evidence>
<feature type="domain" description="Translation initiation factor 3 C-terminal" evidence="7">
    <location>
        <begin position="91"/>
        <end position="174"/>
    </location>
</feature>
<protein>
    <recommendedName>
        <fullName evidence="4 5">Translation initiation factor IF-3</fullName>
    </recommendedName>
</protein>
<comment type="similarity">
    <text evidence="1 4 6">Belongs to the IF-3 family.</text>
</comment>
<gene>
    <name evidence="4" type="primary">infC</name>
    <name evidence="9" type="ORF">US90_C0010G0007</name>
</gene>
<dbReference type="Proteomes" id="UP000034406">
    <property type="component" value="Unassembled WGS sequence"/>
</dbReference>
<feature type="domain" description="Translation initiation factor 3 N-terminal" evidence="8">
    <location>
        <begin position="14"/>
        <end position="82"/>
    </location>
</feature>
<dbReference type="NCBIfam" id="TIGR00168">
    <property type="entry name" value="infC"/>
    <property type="match status" value="1"/>
</dbReference>
<keyword evidence="2 4" id="KW-0396">Initiation factor</keyword>
<sequence>MASKNSGPRKFYKINHYINYPTVRLIDEDSRQIGVISIDEARQKSRETGLDLVEISGNAKPPVIKLIDFSKFKYQESKKQKAEKKSQKGGELKEIQMTPFIGAGDYETRVKKSQKFLSTGNKVKLSIKFQGRQITKKEFGYNLVEKFKTDLQEHGALEGEPKLIGKRLFATFTPVKVKK</sequence>
<evidence type="ECO:0000256" key="6">
    <source>
        <dbReference type="RuleBase" id="RU000646"/>
    </source>
</evidence>
<keyword evidence="4" id="KW-0963">Cytoplasm</keyword>
<dbReference type="PANTHER" id="PTHR10938">
    <property type="entry name" value="TRANSLATION INITIATION FACTOR IF-3"/>
    <property type="match status" value="1"/>
</dbReference>
<evidence type="ECO:0000256" key="5">
    <source>
        <dbReference type="NCBIfam" id="TIGR00168"/>
    </source>
</evidence>
<dbReference type="STRING" id="1618490.US90_C0010G0007"/>
<dbReference type="InterPro" id="IPR019815">
    <property type="entry name" value="Translation_initiation_fac_3_C"/>
</dbReference>
<evidence type="ECO:0000256" key="4">
    <source>
        <dbReference type="HAMAP-Rule" id="MF_00080"/>
    </source>
</evidence>
<dbReference type="PATRIC" id="fig|1618490.4.peg.461"/>
<dbReference type="Gene3D" id="3.10.20.80">
    <property type="entry name" value="Translation initiation factor 3 (IF-3), N-terminal domain"/>
    <property type="match status" value="1"/>
</dbReference>
<dbReference type="Pfam" id="PF00707">
    <property type="entry name" value="IF3_C"/>
    <property type="match status" value="1"/>
</dbReference>
<evidence type="ECO:0000256" key="3">
    <source>
        <dbReference type="ARBA" id="ARBA00022917"/>
    </source>
</evidence>
<dbReference type="GO" id="GO:0043022">
    <property type="term" value="F:ribosome binding"/>
    <property type="evidence" value="ECO:0007669"/>
    <property type="project" value="TreeGrafter"/>
</dbReference>
<accession>A0A0G0M856</accession>
<dbReference type="Pfam" id="PF05198">
    <property type="entry name" value="IF3_N"/>
    <property type="match status" value="1"/>
</dbReference>
<dbReference type="EMBL" id="LBUT01000010">
    <property type="protein sequence ID" value="KKQ69869.1"/>
    <property type="molecule type" value="Genomic_DNA"/>
</dbReference>
<dbReference type="Gene3D" id="3.30.110.10">
    <property type="entry name" value="Translation initiation factor 3 (IF-3), C-terminal domain"/>
    <property type="match status" value="1"/>
</dbReference>
<evidence type="ECO:0000256" key="2">
    <source>
        <dbReference type="ARBA" id="ARBA00022540"/>
    </source>
</evidence>
<comment type="subunit">
    <text evidence="4 6">Monomer.</text>
</comment>
<dbReference type="SUPFAM" id="SSF54364">
    <property type="entry name" value="Translation initiation factor IF3, N-terminal domain"/>
    <property type="match status" value="1"/>
</dbReference>
<dbReference type="AlphaFoldDB" id="A0A0G0M856"/>
<name>A0A0G0M856_9BACT</name>
<dbReference type="InterPro" id="IPR036788">
    <property type="entry name" value="T_IF-3_C_sf"/>
</dbReference>
<dbReference type="SUPFAM" id="SSF55200">
    <property type="entry name" value="Translation initiation factor IF3, C-terminal domain"/>
    <property type="match status" value="1"/>
</dbReference>
<dbReference type="InterPro" id="IPR019814">
    <property type="entry name" value="Translation_initiation_fac_3_N"/>
</dbReference>
<dbReference type="InterPro" id="IPR001288">
    <property type="entry name" value="Translation_initiation_fac_3"/>
</dbReference>
<dbReference type="PROSITE" id="PS00938">
    <property type="entry name" value="IF3"/>
    <property type="match status" value="1"/>
</dbReference>
<dbReference type="InterPro" id="IPR019813">
    <property type="entry name" value="Translation_initiation_fac3_CS"/>
</dbReference>
<comment type="subcellular location">
    <subcellularLocation>
        <location evidence="4 6">Cytoplasm</location>
    </subcellularLocation>
</comment>
<dbReference type="GO" id="GO:0005737">
    <property type="term" value="C:cytoplasm"/>
    <property type="evidence" value="ECO:0007669"/>
    <property type="project" value="UniProtKB-SubCell"/>
</dbReference>
<dbReference type="GO" id="GO:0032790">
    <property type="term" value="P:ribosome disassembly"/>
    <property type="evidence" value="ECO:0007669"/>
    <property type="project" value="TreeGrafter"/>
</dbReference>
<comment type="caution">
    <text evidence="9">The sequence shown here is derived from an EMBL/GenBank/DDBJ whole genome shotgun (WGS) entry which is preliminary data.</text>
</comment>